<feature type="transmembrane region" description="Helical" evidence="1">
    <location>
        <begin position="88"/>
        <end position="112"/>
    </location>
</feature>
<gene>
    <name evidence="3" type="ORF">DealDRAFT_0694</name>
</gene>
<keyword evidence="1" id="KW-1133">Transmembrane helix</keyword>
<sequence length="200" mass="21614">MVNLIWFGMMFAGLVVAAITGRIEAVTEAVFSSAEQAVTVAFSLISIMTFWLGMMKLIEKSGMIHGIVKLLRPLAVFLYPRIPRDHPAMQAILMNMSANMLGMGSAATPFGLKAMEKLQELNKDPETASDEMCTFLAVNTSSLTIVPTTVVALRAATGSLNPTEIIGTTVIATLCSTIVAITMDRILRRFFKNGPKGGKR</sequence>
<keyword evidence="1" id="KW-0812">Transmembrane</keyword>
<dbReference type="RefSeq" id="WP_008514906.1">
    <property type="nucleotide sequence ID" value="NZ_ACJM01000003.1"/>
</dbReference>
<feature type="transmembrane region" description="Helical" evidence="1">
    <location>
        <begin position="33"/>
        <end position="52"/>
    </location>
</feature>
<name>C0GDY5_DETAL</name>
<dbReference type="OrthoDB" id="9782481at2"/>
<protein>
    <submittedName>
        <fullName evidence="3">Nucleoside recognition domain protein</fullName>
    </submittedName>
</protein>
<dbReference type="Proteomes" id="UP000006443">
    <property type="component" value="Unassembled WGS sequence"/>
</dbReference>
<feature type="domain" description="Nucleoside transporter/FeoB GTPase Gate" evidence="2">
    <location>
        <begin position="42"/>
        <end position="151"/>
    </location>
</feature>
<comment type="caution">
    <text evidence="3">The sequence shown here is derived from an EMBL/GenBank/DDBJ whole genome shotgun (WGS) entry which is preliminary data.</text>
</comment>
<evidence type="ECO:0000313" key="4">
    <source>
        <dbReference type="Proteomes" id="UP000006443"/>
    </source>
</evidence>
<dbReference type="EMBL" id="ACJM01000003">
    <property type="protein sequence ID" value="EEG78279.1"/>
    <property type="molecule type" value="Genomic_DNA"/>
</dbReference>
<evidence type="ECO:0000313" key="3">
    <source>
        <dbReference type="EMBL" id="EEG78279.1"/>
    </source>
</evidence>
<feature type="transmembrane region" description="Helical" evidence="1">
    <location>
        <begin position="165"/>
        <end position="183"/>
    </location>
</feature>
<keyword evidence="4" id="KW-1185">Reference proteome</keyword>
<accession>C0GDY5</accession>
<dbReference type="InterPro" id="IPR011642">
    <property type="entry name" value="Gate_dom"/>
</dbReference>
<dbReference type="AlphaFoldDB" id="C0GDY5"/>
<dbReference type="Pfam" id="PF07670">
    <property type="entry name" value="Gate"/>
    <property type="match status" value="1"/>
</dbReference>
<organism evidence="3 4">
    <name type="scientific">Dethiobacter alkaliphilus AHT 1</name>
    <dbReference type="NCBI Taxonomy" id="555088"/>
    <lineage>
        <taxon>Bacteria</taxon>
        <taxon>Bacillati</taxon>
        <taxon>Bacillota</taxon>
        <taxon>Dethiobacteria</taxon>
        <taxon>Dethiobacterales</taxon>
        <taxon>Dethiobacteraceae</taxon>
        <taxon>Dethiobacter</taxon>
    </lineage>
</organism>
<keyword evidence="1" id="KW-0472">Membrane</keyword>
<evidence type="ECO:0000259" key="2">
    <source>
        <dbReference type="Pfam" id="PF07670"/>
    </source>
</evidence>
<evidence type="ECO:0000256" key="1">
    <source>
        <dbReference type="SAM" id="Phobius"/>
    </source>
</evidence>
<dbReference type="eggNOG" id="COG2715">
    <property type="taxonomic scope" value="Bacteria"/>
</dbReference>
<dbReference type="STRING" id="555088.DealDRAFT_0694"/>
<proteinExistence type="predicted"/>
<feature type="transmembrane region" description="Helical" evidence="1">
    <location>
        <begin position="133"/>
        <end position="153"/>
    </location>
</feature>
<reference evidence="3 4" key="1">
    <citation type="submission" date="2009-02" db="EMBL/GenBank/DDBJ databases">
        <title>Sequencing of the draft genome and assembly of Dethiobacter alkaliphilus AHT 1.</title>
        <authorList>
            <consortium name="US DOE Joint Genome Institute (JGI-PGF)"/>
            <person name="Lucas S."/>
            <person name="Copeland A."/>
            <person name="Lapidus A."/>
            <person name="Glavina del Rio T."/>
            <person name="Dalin E."/>
            <person name="Tice H."/>
            <person name="Bruce D."/>
            <person name="Goodwin L."/>
            <person name="Pitluck S."/>
            <person name="Larimer F."/>
            <person name="Land M.L."/>
            <person name="Hauser L."/>
            <person name="Muyzer G."/>
        </authorList>
    </citation>
    <scope>NUCLEOTIDE SEQUENCE [LARGE SCALE GENOMIC DNA]</scope>
    <source>
        <strain evidence="3 4">AHT 1</strain>
    </source>
</reference>